<dbReference type="Proteomes" id="UP001583177">
    <property type="component" value="Unassembled WGS sequence"/>
</dbReference>
<keyword evidence="4" id="KW-1185">Reference proteome</keyword>
<reference evidence="3 4" key="1">
    <citation type="journal article" date="2024" name="IMA Fungus">
        <title>IMA Genome - F19 : A genome assembly and annotation guide to empower mycologists, including annotated draft genome sequences of Ceratocystis pirilliformis, Diaporthe australafricana, Fusarium ophioides, Paecilomyces lecythidis, and Sporothrix stenoceras.</title>
        <authorList>
            <person name="Aylward J."/>
            <person name="Wilson A.M."/>
            <person name="Visagie C.M."/>
            <person name="Spraker J."/>
            <person name="Barnes I."/>
            <person name="Buitendag C."/>
            <person name="Ceriani C."/>
            <person name="Del Mar Angel L."/>
            <person name="du Plessis D."/>
            <person name="Fuchs T."/>
            <person name="Gasser K."/>
            <person name="Kramer D."/>
            <person name="Li W."/>
            <person name="Munsamy K."/>
            <person name="Piso A."/>
            <person name="Price J.L."/>
            <person name="Sonnekus B."/>
            <person name="Thomas C."/>
            <person name="van der Nest A."/>
            <person name="van Dijk A."/>
            <person name="van Heerden A."/>
            <person name="van Vuuren N."/>
            <person name="Yilmaz N."/>
            <person name="Duong T.A."/>
            <person name="van der Merwe N.A."/>
            <person name="Wingfield M.J."/>
            <person name="Wingfield B.D."/>
        </authorList>
    </citation>
    <scope>NUCLEOTIDE SEQUENCE [LARGE SCALE GENOMIC DNA]</scope>
    <source>
        <strain evidence="3 4">CMW 18300</strain>
    </source>
</reference>
<feature type="domain" description="DUF4211" evidence="2">
    <location>
        <begin position="343"/>
        <end position="479"/>
    </location>
</feature>
<evidence type="ECO:0000313" key="3">
    <source>
        <dbReference type="EMBL" id="KAL1849642.1"/>
    </source>
</evidence>
<feature type="compositionally biased region" description="Basic and acidic residues" evidence="1">
    <location>
        <begin position="503"/>
        <end position="512"/>
    </location>
</feature>
<feature type="compositionally biased region" description="Acidic residues" evidence="1">
    <location>
        <begin position="168"/>
        <end position="179"/>
    </location>
</feature>
<evidence type="ECO:0000259" key="2">
    <source>
        <dbReference type="Pfam" id="PF13926"/>
    </source>
</evidence>
<evidence type="ECO:0000313" key="4">
    <source>
        <dbReference type="Proteomes" id="UP001583177"/>
    </source>
</evidence>
<feature type="compositionally biased region" description="Acidic residues" evidence="1">
    <location>
        <begin position="267"/>
        <end position="277"/>
    </location>
</feature>
<accession>A0ABR3W020</accession>
<feature type="compositionally biased region" description="Low complexity" evidence="1">
    <location>
        <begin position="200"/>
        <end position="211"/>
    </location>
</feature>
<comment type="caution">
    <text evidence="3">The sequence shown here is derived from an EMBL/GenBank/DDBJ whole genome shotgun (WGS) entry which is preliminary data.</text>
</comment>
<name>A0ABR3W020_9PEZI</name>
<dbReference type="InterPro" id="IPR025451">
    <property type="entry name" value="DUF4211"/>
</dbReference>
<feature type="compositionally biased region" description="Acidic residues" evidence="1">
    <location>
        <begin position="489"/>
        <end position="502"/>
    </location>
</feature>
<evidence type="ECO:0000256" key="1">
    <source>
        <dbReference type="SAM" id="MobiDB-lite"/>
    </source>
</evidence>
<dbReference type="Pfam" id="PF13926">
    <property type="entry name" value="DUF4211"/>
    <property type="match status" value="1"/>
</dbReference>
<feature type="compositionally biased region" description="Polar residues" evidence="1">
    <location>
        <begin position="1"/>
        <end position="13"/>
    </location>
</feature>
<feature type="compositionally biased region" description="Basic and acidic residues" evidence="1">
    <location>
        <begin position="242"/>
        <end position="262"/>
    </location>
</feature>
<feature type="region of interest" description="Disordered" evidence="1">
    <location>
        <begin position="489"/>
        <end position="512"/>
    </location>
</feature>
<dbReference type="PANTHER" id="PTHR14689:SF0">
    <property type="entry name" value="COILED-COIL DOMAIN-CONTAINING PROTEIN 82"/>
    <property type="match status" value="1"/>
</dbReference>
<organism evidence="3 4">
    <name type="scientific">Diaporthe australafricana</name>
    <dbReference type="NCBI Taxonomy" id="127596"/>
    <lineage>
        <taxon>Eukaryota</taxon>
        <taxon>Fungi</taxon>
        <taxon>Dikarya</taxon>
        <taxon>Ascomycota</taxon>
        <taxon>Pezizomycotina</taxon>
        <taxon>Sordariomycetes</taxon>
        <taxon>Sordariomycetidae</taxon>
        <taxon>Diaporthales</taxon>
        <taxon>Diaporthaceae</taxon>
        <taxon>Diaporthe</taxon>
    </lineage>
</organism>
<dbReference type="EMBL" id="JAWRVE010000197">
    <property type="protein sequence ID" value="KAL1849642.1"/>
    <property type="molecule type" value="Genomic_DNA"/>
</dbReference>
<dbReference type="PANTHER" id="PTHR14689">
    <property type="entry name" value="PHORBOL-ESTER_DAG-TYPE DOMAIN-CONTAINING PROTEIN"/>
    <property type="match status" value="1"/>
</dbReference>
<feature type="compositionally biased region" description="Polar residues" evidence="1">
    <location>
        <begin position="212"/>
        <end position="229"/>
    </location>
</feature>
<sequence>MTRSAGPKQQTLDASLGKANPKESTRQLGFAEGEDENEPVVLGHDVKVRQRQPPSPPTSSFISKSNKASRRIVDSDSDTSVEEDGEPDDTDGEGPSRPEITRRGLSRPTKRSDRPIVVLDDSDDDEPIARSSQSLPNQAAVSDDSDAPLVTPRSSMRQKGQIVVNQDEGTDDDEDEEEVQSPAKRRKLARIARQSSPVASSDGLDSQSSRSNRQVTPPNKKSASPQTSNRKMRSSARKGHRSEKEKKLELLRRRRAGEKELTMTDLETSDDEGDEDQGGLYDTDSDHQVLDVFEDESDVEPAEAAAPAKESKKAKKKQKSQASSRRNEDEDDSNTDINGNLPDFVDDNDDTIGVPDEALYQMPLEFTRASHKPLKAHFKDAVEWLVHRRINTNFEKDDEVYKMAWKRLDDEMVGLAQSKFISSGWKSDFLRSLKARPHIEVLELGPGHLSADLEKCEACGRSNHPATWVMCFRGKPYDSYLLDELDYDTTSDSEEEEADEEEHLDRDKDGNSVLPEDKQFFLGTVCNSNAEAAHGLLHWKPALRDYVYNTLQAEGWLAPEKLAERDQMKPKRRRKLADGIVEGWDERGTLKRLWADFKHTLEVAQTQDTTKASRGGRKYGR</sequence>
<feature type="region of interest" description="Disordered" evidence="1">
    <location>
        <begin position="1"/>
        <end position="352"/>
    </location>
</feature>
<feature type="compositionally biased region" description="Acidic residues" evidence="1">
    <location>
        <begin position="292"/>
        <end position="301"/>
    </location>
</feature>
<gene>
    <name evidence="3" type="ORF">Daus18300_013201</name>
</gene>
<feature type="compositionally biased region" description="Acidic residues" evidence="1">
    <location>
        <begin position="75"/>
        <end position="92"/>
    </location>
</feature>
<protein>
    <recommendedName>
        <fullName evidence="2">DUF4211 domain-containing protein</fullName>
    </recommendedName>
</protein>
<feature type="compositionally biased region" description="Polar residues" evidence="1">
    <location>
        <begin position="130"/>
        <end position="140"/>
    </location>
</feature>
<feature type="compositionally biased region" description="Basic residues" evidence="1">
    <location>
        <begin position="230"/>
        <end position="241"/>
    </location>
</feature>
<proteinExistence type="predicted"/>